<evidence type="ECO:0000256" key="9">
    <source>
        <dbReference type="SAM" id="MobiDB-lite"/>
    </source>
</evidence>
<feature type="compositionally biased region" description="Basic and acidic residues" evidence="9">
    <location>
        <begin position="410"/>
        <end position="422"/>
    </location>
</feature>
<proteinExistence type="predicted"/>
<evidence type="ECO:0000313" key="11">
    <source>
        <dbReference type="EMBL" id="GHI18134.1"/>
    </source>
</evidence>
<feature type="coiled-coil region" evidence="8">
    <location>
        <begin position="298"/>
        <end position="369"/>
    </location>
</feature>
<protein>
    <recommendedName>
        <fullName evidence="1">non-specific serine/threonine protein kinase</fullName>
        <ecNumber evidence="1">2.7.11.1</ecNumber>
    </recommendedName>
</protein>
<evidence type="ECO:0000256" key="6">
    <source>
        <dbReference type="ARBA" id="ARBA00022840"/>
    </source>
</evidence>
<comment type="caution">
    <text evidence="11">The sequence shown here is derived from an EMBL/GenBank/DDBJ whole genome shotgun (WGS) entry which is preliminary data.</text>
</comment>
<feature type="binding site" evidence="7">
    <location>
        <position position="39"/>
    </location>
    <ligand>
        <name>ATP</name>
        <dbReference type="ChEBI" id="CHEBI:30616"/>
    </ligand>
</feature>
<keyword evidence="6 7" id="KW-0067">ATP-binding</keyword>
<evidence type="ECO:0000256" key="8">
    <source>
        <dbReference type="SAM" id="Coils"/>
    </source>
</evidence>
<dbReference type="PROSITE" id="PS00107">
    <property type="entry name" value="PROTEIN_KINASE_ATP"/>
    <property type="match status" value="1"/>
</dbReference>
<dbReference type="InterPro" id="IPR000719">
    <property type="entry name" value="Prot_kinase_dom"/>
</dbReference>
<keyword evidence="3" id="KW-0808">Transferase</keyword>
<dbReference type="SUPFAM" id="SSF56112">
    <property type="entry name" value="Protein kinase-like (PK-like)"/>
    <property type="match status" value="1"/>
</dbReference>
<accession>A0ABQ3NZD3</accession>
<keyword evidence="5" id="KW-0418">Kinase</keyword>
<feature type="compositionally biased region" description="Basic residues" evidence="9">
    <location>
        <begin position="449"/>
        <end position="458"/>
    </location>
</feature>
<dbReference type="Proteomes" id="UP000660554">
    <property type="component" value="Unassembled WGS sequence"/>
</dbReference>
<dbReference type="InterPro" id="IPR008271">
    <property type="entry name" value="Ser/Thr_kinase_AS"/>
</dbReference>
<dbReference type="Pfam" id="PF00069">
    <property type="entry name" value="Pkinase"/>
    <property type="match status" value="1"/>
</dbReference>
<dbReference type="PANTHER" id="PTHR43289:SF6">
    <property type="entry name" value="SERINE_THREONINE-PROTEIN KINASE NEKL-3"/>
    <property type="match status" value="1"/>
</dbReference>
<dbReference type="PROSITE" id="PS50011">
    <property type="entry name" value="PROTEIN_KINASE_DOM"/>
    <property type="match status" value="1"/>
</dbReference>
<feature type="compositionally biased region" description="Low complexity" evidence="9">
    <location>
        <begin position="468"/>
        <end position="490"/>
    </location>
</feature>
<gene>
    <name evidence="11" type="ORF">Scinn_75970</name>
</gene>
<feature type="region of interest" description="Disordered" evidence="9">
    <location>
        <begin position="410"/>
        <end position="490"/>
    </location>
</feature>
<evidence type="ECO:0000256" key="3">
    <source>
        <dbReference type="ARBA" id="ARBA00022679"/>
    </source>
</evidence>
<dbReference type="SMART" id="SM00220">
    <property type="entry name" value="S_TKc"/>
    <property type="match status" value="1"/>
</dbReference>
<evidence type="ECO:0000256" key="1">
    <source>
        <dbReference type="ARBA" id="ARBA00012513"/>
    </source>
</evidence>
<dbReference type="EMBL" id="BNDV01000018">
    <property type="protein sequence ID" value="GHI18134.1"/>
    <property type="molecule type" value="Genomic_DNA"/>
</dbReference>
<dbReference type="Gene3D" id="3.30.200.20">
    <property type="entry name" value="Phosphorylase Kinase, domain 1"/>
    <property type="match status" value="1"/>
</dbReference>
<keyword evidence="4 7" id="KW-0547">Nucleotide-binding</keyword>
<name>A0ABQ3NZD3_STRVG</name>
<reference evidence="12" key="1">
    <citation type="submission" date="2020-09" db="EMBL/GenBank/DDBJ databases">
        <title>Whole genome shotgun sequence of Streptomyces cinnamonensis NBRC 15873.</title>
        <authorList>
            <person name="Komaki H."/>
            <person name="Tamura T."/>
        </authorList>
    </citation>
    <scope>NUCLEOTIDE SEQUENCE [LARGE SCALE GENOMIC DNA]</scope>
    <source>
        <strain evidence="12">NBRC 15873</strain>
    </source>
</reference>
<dbReference type="CDD" id="cd14014">
    <property type="entry name" value="STKc_PknB_like"/>
    <property type="match status" value="1"/>
</dbReference>
<keyword evidence="12" id="KW-1185">Reference proteome</keyword>
<organism evidence="11 12">
    <name type="scientific">Streptomyces virginiae</name>
    <name type="common">Streptomyces cinnamonensis</name>
    <dbReference type="NCBI Taxonomy" id="1961"/>
    <lineage>
        <taxon>Bacteria</taxon>
        <taxon>Bacillati</taxon>
        <taxon>Actinomycetota</taxon>
        <taxon>Actinomycetes</taxon>
        <taxon>Kitasatosporales</taxon>
        <taxon>Streptomycetaceae</taxon>
        <taxon>Streptomyces</taxon>
    </lineage>
</organism>
<dbReference type="PROSITE" id="PS00108">
    <property type="entry name" value="PROTEIN_KINASE_ST"/>
    <property type="match status" value="1"/>
</dbReference>
<keyword evidence="2" id="KW-0723">Serine/threonine-protein kinase</keyword>
<dbReference type="PANTHER" id="PTHR43289">
    <property type="entry name" value="MITOGEN-ACTIVATED PROTEIN KINASE KINASE KINASE 20-RELATED"/>
    <property type="match status" value="1"/>
</dbReference>
<evidence type="ECO:0000256" key="7">
    <source>
        <dbReference type="PROSITE-ProRule" id="PRU10141"/>
    </source>
</evidence>
<sequence>MEGTTLGGRYHLKRRLGSGGMGDVWAAEDERMHRPVAVKLVRMPPGAEAEEAERRFAHEVRSLGNLPHRHTVTAHDWGEAALAGGRVLYLVMELLRGRTLAQVFREDRPLPWYDLVNWGCQTAEALAAAHRRGILHRDIKPQNVLLTETGVVKVLDFGLAKILTDSLRIGRSTAAGSAMGTFAYTSPEQCAGYADIGPRTDLYSLGCMLYEGLTGRPPFAGERIALLFQQVHTPAPPLTAELAPGVPEGVIALVMRLLAKDPAERPESAARVVAGLRAQLDAHAPAEGHLPPATARLRRRAEEEAAVLRGEAERTAAEIRENAERAAEALHEQARAVLAQARSAAVRAVDTAEEAVDAARARQAEAQEAAVRTVASARRRADTILGRAVVGAVGTRLRALVEVWVRDQENGRPRSGLWDKKPSTPSTPALRPGHEPAPPPPEAGEYARRLHVRMRHGAVRTGLRRQGGTRSATPPTGTGATGRGEPAETP</sequence>
<evidence type="ECO:0000256" key="2">
    <source>
        <dbReference type="ARBA" id="ARBA00022527"/>
    </source>
</evidence>
<evidence type="ECO:0000313" key="12">
    <source>
        <dbReference type="Proteomes" id="UP000660554"/>
    </source>
</evidence>
<dbReference type="Gene3D" id="1.10.510.10">
    <property type="entry name" value="Transferase(Phosphotransferase) domain 1"/>
    <property type="match status" value="1"/>
</dbReference>
<dbReference type="EC" id="2.7.11.1" evidence="1"/>
<dbReference type="GeneID" id="86954152"/>
<evidence type="ECO:0000259" key="10">
    <source>
        <dbReference type="PROSITE" id="PS50011"/>
    </source>
</evidence>
<evidence type="ECO:0000256" key="4">
    <source>
        <dbReference type="ARBA" id="ARBA00022741"/>
    </source>
</evidence>
<dbReference type="InterPro" id="IPR017441">
    <property type="entry name" value="Protein_kinase_ATP_BS"/>
</dbReference>
<keyword evidence="8" id="KW-0175">Coiled coil</keyword>
<dbReference type="InterPro" id="IPR011009">
    <property type="entry name" value="Kinase-like_dom_sf"/>
</dbReference>
<feature type="domain" description="Protein kinase" evidence="10">
    <location>
        <begin position="10"/>
        <end position="280"/>
    </location>
</feature>
<dbReference type="RefSeq" id="WP_051734830.1">
    <property type="nucleotide sequence ID" value="NZ_BMRU01000004.1"/>
</dbReference>
<evidence type="ECO:0000256" key="5">
    <source>
        <dbReference type="ARBA" id="ARBA00022777"/>
    </source>
</evidence>